<name>A0A081BWZ3_VECG1</name>
<gene>
    <name evidence="1" type="ORF">U27_03812</name>
</gene>
<accession>A0A081BWZ3</accession>
<proteinExistence type="predicted"/>
<dbReference type="AlphaFoldDB" id="A0A081BWZ3"/>
<dbReference type="STRING" id="1499967.U27_03812"/>
<protein>
    <submittedName>
        <fullName evidence="1">Conserved uncharacterized protein</fullName>
    </submittedName>
</protein>
<dbReference type="Pfam" id="PF08843">
    <property type="entry name" value="AbiEii"/>
    <property type="match status" value="1"/>
</dbReference>
<dbReference type="Proteomes" id="UP000030661">
    <property type="component" value="Unassembled WGS sequence"/>
</dbReference>
<dbReference type="eggNOG" id="COG2253">
    <property type="taxonomic scope" value="Bacteria"/>
</dbReference>
<keyword evidence="2" id="KW-1185">Reference proteome</keyword>
<dbReference type="Gene3D" id="3.10.450.620">
    <property type="entry name" value="JHP933, nucleotidyltransferase-like core domain"/>
    <property type="match status" value="1"/>
</dbReference>
<dbReference type="EMBL" id="DF820465">
    <property type="protein sequence ID" value="GAK56848.1"/>
    <property type="molecule type" value="Genomic_DNA"/>
</dbReference>
<reference evidence="1" key="1">
    <citation type="journal article" date="2015" name="PeerJ">
        <title>First genomic representation of candidate bacterial phylum KSB3 points to enhanced environmental sensing as a trigger of wastewater bulking.</title>
        <authorList>
            <person name="Sekiguchi Y."/>
            <person name="Ohashi A."/>
            <person name="Parks D.H."/>
            <person name="Yamauchi T."/>
            <person name="Tyson G.W."/>
            <person name="Hugenholtz P."/>
        </authorList>
    </citation>
    <scope>NUCLEOTIDE SEQUENCE [LARGE SCALE GENOMIC DNA]</scope>
</reference>
<organism evidence="1">
    <name type="scientific">Vecturithrix granuli</name>
    <dbReference type="NCBI Taxonomy" id="1499967"/>
    <lineage>
        <taxon>Bacteria</taxon>
        <taxon>Candidatus Moduliflexota</taxon>
        <taxon>Candidatus Vecturitrichia</taxon>
        <taxon>Candidatus Vecturitrichales</taxon>
        <taxon>Candidatus Vecturitrichaceae</taxon>
        <taxon>Candidatus Vecturithrix</taxon>
    </lineage>
</organism>
<evidence type="ECO:0000313" key="2">
    <source>
        <dbReference type="Proteomes" id="UP000030661"/>
    </source>
</evidence>
<sequence>MVLKNSPAYHQAELLLRILPLINVESVFALKGGTAINFFVRDLPRLSIDIDLAYLPLTNRQTAIDEISQTLQNITEKIIRTLPGSIIVSKTIENTAFLKGMIVKWEDAVVKIEPNLVIRGSVFAPEMKLLTAQAQTLFELSMSVRTLASAELYAGKVCAALDRQHPRDWFDIWLMLRCEGFYEMLRKAFLVYLISHPRPIIELLNPKFQPISDTLYHEFKAITREPFEYKELLNARAELVRIIKQSLTEKERRFLASFKQAEPDWNLLGLEHIQNLPAVQWKLFNIRQMTPQKRQQAVVKLRQYLEI</sequence>
<dbReference type="HOGENOM" id="CLU_058622_1_0_0"/>
<dbReference type="InterPro" id="IPR014942">
    <property type="entry name" value="AbiEii"/>
</dbReference>
<evidence type="ECO:0000313" key="1">
    <source>
        <dbReference type="EMBL" id="GAK56848.1"/>
    </source>
</evidence>